<proteinExistence type="predicted"/>
<keyword evidence="4" id="KW-1185">Reference proteome</keyword>
<accession>A0ABQ8J540</accession>
<protein>
    <submittedName>
        <fullName evidence="3">Type I inositol 3,4-bisphosphate 4-phosphatase</fullName>
    </submittedName>
</protein>
<evidence type="ECO:0000256" key="2">
    <source>
        <dbReference type="ARBA" id="ARBA00023098"/>
    </source>
</evidence>
<evidence type="ECO:0000313" key="4">
    <source>
        <dbReference type="Proteomes" id="UP000887458"/>
    </source>
</evidence>
<dbReference type="InterPro" id="IPR039034">
    <property type="entry name" value="INPP4"/>
</dbReference>
<organism evidence="3 4">
    <name type="scientific">Dermatophagoides pteronyssinus</name>
    <name type="common">European house dust mite</name>
    <dbReference type="NCBI Taxonomy" id="6956"/>
    <lineage>
        <taxon>Eukaryota</taxon>
        <taxon>Metazoa</taxon>
        <taxon>Ecdysozoa</taxon>
        <taxon>Arthropoda</taxon>
        <taxon>Chelicerata</taxon>
        <taxon>Arachnida</taxon>
        <taxon>Acari</taxon>
        <taxon>Acariformes</taxon>
        <taxon>Sarcoptiformes</taxon>
        <taxon>Astigmata</taxon>
        <taxon>Psoroptidia</taxon>
        <taxon>Analgoidea</taxon>
        <taxon>Pyroglyphidae</taxon>
        <taxon>Dermatophagoidinae</taxon>
        <taxon>Dermatophagoides</taxon>
    </lineage>
</organism>
<sequence>METFWIYYPDQPSIVDDHQFNQYYCRLRGNLLFVVDSFDNKSKQQPSLNLIILSKNFTIKLCDSTTTSKSSSLLFEFCLLLNVSSKNNKTTTSTTTVEKYRFACDRIEDRDDWIKKIYLSSFEFLHTLHRALDEDFLLKKLKLKQQQNSNNQTDHLIIDDDDHDDRIDQSPINFHLIIGCDNKHGNSLGQTETIQSRSPQFVNSIRMMDFQQQEIQLKFELYSVIESYFRIELFLAYAFDQIHQVSKQSINIIIDRQNDNDGYLNDFSVNNHFQQRPQLDSIEMSGKLEKSKEIRMEKEHPDPGNIPETLFNQPPITRRLCFNPYDQSNLSKIIVEEFMQDSSFVFIIPLILLKSFTKDEDFILKIICEQKQSLSRCNFYEKLLNFHSETKKLLEKIIQDISTFKLTHTFRPSKMKKDLFIQFIPINLHRQLFHVEFNGKSSNQLRIYTVGAFACHHYGFDKFNWKNFAGTTAATQTTNVDEIWKLFRKLWKISHNEQKIFECLDNLDNYFNNNDDDNLSKIKLLYEKIHRWSEDLIDLIDTNDLDQMMNNNNDNDLRNYLEELHLEPIDLIYLNIKACFVDIDDKIQRYQTTKTTKFINEFEPCNRKLRNAIGSLKRTIFVCYISAFARIVTGSTKDNHLESFRQIKFRWLSLLCQSLTAVIIFIEDQILDEKICLDFLTNINRTGNILILFEALLSCFSEETGMLEDMLFALDTISNITHITFCFDGDQMTNSGTKMIPKIDFNSDKIHLLFHIDPVKIAGTKKFERIIECRLLPLIFNVGVNHQASLPNNIFKKKFYPTNNHCRQLLSDLETELKRFKSKNIRILELSNEICRQFDGNIIKTTCCKSAKDRTGMSVTLEEVRFVFKFLNFQKDLHQHLFQTMLDTIRRDGTRIENVRKNIGAKKYAFNYFGLLTFPQEFRPPWGTYSNVDT</sequence>
<keyword evidence="2" id="KW-0443">Lipid metabolism</keyword>
<dbReference type="Proteomes" id="UP000887458">
    <property type="component" value="Unassembled WGS sequence"/>
</dbReference>
<gene>
    <name evidence="3" type="primary">INPP4A</name>
    <name evidence="3" type="ORF">DERP_007478</name>
</gene>
<dbReference type="InterPro" id="IPR011993">
    <property type="entry name" value="PH-like_dom_sf"/>
</dbReference>
<reference evidence="3 4" key="1">
    <citation type="journal article" date="2018" name="J. Allergy Clin. Immunol.">
        <title>High-quality assembly of Dermatophagoides pteronyssinus genome and transcriptome reveals a wide range of novel allergens.</title>
        <authorList>
            <person name="Liu X.Y."/>
            <person name="Yang K.Y."/>
            <person name="Wang M.Q."/>
            <person name="Kwok J.S."/>
            <person name="Zeng X."/>
            <person name="Yang Z."/>
            <person name="Xiao X.J."/>
            <person name="Lau C.P."/>
            <person name="Li Y."/>
            <person name="Huang Z.M."/>
            <person name="Ba J.G."/>
            <person name="Yim A.K."/>
            <person name="Ouyang C.Y."/>
            <person name="Ngai S.M."/>
            <person name="Chan T.F."/>
            <person name="Leung E.L."/>
            <person name="Liu L."/>
            <person name="Liu Z.G."/>
            <person name="Tsui S.K."/>
        </authorList>
    </citation>
    <scope>NUCLEOTIDE SEQUENCE [LARGE SCALE GENOMIC DNA]</scope>
    <source>
        <strain evidence="3">Derp</strain>
    </source>
</reference>
<comment type="caution">
    <text evidence="3">The sequence shown here is derived from an EMBL/GenBank/DDBJ whole genome shotgun (WGS) entry which is preliminary data.</text>
</comment>
<dbReference type="PANTHER" id="PTHR12187">
    <property type="entry name" value="AGAP000124-PA"/>
    <property type="match status" value="1"/>
</dbReference>
<name>A0ABQ8J540_DERPT</name>
<dbReference type="PANTHER" id="PTHR12187:SF11">
    <property type="entry name" value="PHOSPHATIDYLINOSITOL-3,4-BISPHOSPHATE 4-PHOSPHATASE"/>
    <property type="match status" value="1"/>
</dbReference>
<reference evidence="3 4" key="2">
    <citation type="journal article" date="2022" name="Mol. Biol. Evol.">
        <title>Comparative Genomics Reveals Insights into the Divergent Evolution of Astigmatic Mites and Household Pest Adaptations.</title>
        <authorList>
            <person name="Xiong Q."/>
            <person name="Wan A.T."/>
            <person name="Liu X."/>
            <person name="Fung C.S."/>
            <person name="Xiao X."/>
            <person name="Malainual N."/>
            <person name="Hou J."/>
            <person name="Wang L."/>
            <person name="Wang M."/>
            <person name="Yang K.Y."/>
            <person name="Cui Y."/>
            <person name="Leung E.L."/>
            <person name="Nong W."/>
            <person name="Shin S.K."/>
            <person name="Au S.W."/>
            <person name="Jeong K.Y."/>
            <person name="Chew F.T."/>
            <person name="Hui J.H."/>
            <person name="Leung T.F."/>
            <person name="Tungtrongchitr A."/>
            <person name="Zhong N."/>
            <person name="Liu Z."/>
            <person name="Tsui S.K."/>
        </authorList>
    </citation>
    <scope>NUCLEOTIDE SEQUENCE [LARGE SCALE GENOMIC DNA]</scope>
    <source>
        <strain evidence="3">Derp</strain>
    </source>
</reference>
<dbReference type="Gene3D" id="2.30.29.30">
    <property type="entry name" value="Pleckstrin-homology domain (PH domain)/Phosphotyrosine-binding domain (PTB)"/>
    <property type="match status" value="1"/>
</dbReference>
<evidence type="ECO:0000313" key="3">
    <source>
        <dbReference type="EMBL" id="KAH9417480.1"/>
    </source>
</evidence>
<keyword evidence="1" id="KW-0378">Hydrolase</keyword>
<evidence type="ECO:0000256" key="1">
    <source>
        <dbReference type="ARBA" id="ARBA00022801"/>
    </source>
</evidence>
<dbReference type="EMBL" id="NJHN03000077">
    <property type="protein sequence ID" value="KAH9417480.1"/>
    <property type="molecule type" value="Genomic_DNA"/>
</dbReference>
<dbReference type="SUPFAM" id="SSF50729">
    <property type="entry name" value="PH domain-like"/>
    <property type="match status" value="1"/>
</dbReference>